<dbReference type="Pfam" id="PF00483">
    <property type="entry name" value="NTP_transferase"/>
    <property type="match status" value="1"/>
</dbReference>
<keyword evidence="2" id="KW-0808">Transferase</keyword>
<dbReference type="STRING" id="868595.Desca_1428"/>
<dbReference type="GO" id="GO:0009243">
    <property type="term" value="P:O antigen biosynthetic process"/>
    <property type="evidence" value="ECO:0007669"/>
    <property type="project" value="InterPro"/>
</dbReference>
<dbReference type="PANTHER" id="PTHR47183">
    <property type="entry name" value="GLUCOSE-1-PHOSPHATE CYTIDYLYLTRANSFERASE-RELATED"/>
    <property type="match status" value="1"/>
</dbReference>
<accession>F6B5W5</accession>
<feature type="domain" description="Nucleotidyl transferase" evidence="1">
    <location>
        <begin position="2"/>
        <end position="203"/>
    </location>
</feature>
<name>F6B5W5_DESCC</name>
<organism evidence="2 3">
    <name type="scientific">Desulfotomaculum nigrificans (strain DSM 14880 / VKM B-2319 / CO-1-SRB)</name>
    <name type="common">Desulfotomaculum carboxydivorans</name>
    <dbReference type="NCBI Taxonomy" id="868595"/>
    <lineage>
        <taxon>Bacteria</taxon>
        <taxon>Bacillati</taxon>
        <taxon>Bacillota</taxon>
        <taxon>Clostridia</taxon>
        <taxon>Eubacteriales</taxon>
        <taxon>Desulfotomaculaceae</taxon>
        <taxon>Desulfotomaculum</taxon>
    </lineage>
</organism>
<dbReference type="SUPFAM" id="SSF53448">
    <property type="entry name" value="Nucleotide-diphospho-sugar transferases"/>
    <property type="match status" value="1"/>
</dbReference>
<dbReference type="EC" id="2.7.7.33" evidence="2"/>
<keyword evidence="2" id="KW-0548">Nucleotidyltransferase</keyword>
<protein>
    <submittedName>
        <fullName evidence="2">Glucose-1-phosphate cytidylyltransferase</fullName>
        <ecNumber evidence="2">2.7.7.33</ecNumber>
    </submittedName>
</protein>
<dbReference type="eggNOG" id="COG1208">
    <property type="taxonomic scope" value="Bacteria"/>
</dbReference>
<keyword evidence="3" id="KW-1185">Reference proteome</keyword>
<dbReference type="Proteomes" id="UP000009226">
    <property type="component" value="Chromosome"/>
</dbReference>
<dbReference type="InterPro" id="IPR029044">
    <property type="entry name" value="Nucleotide-diphossugar_trans"/>
</dbReference>
<evidence type="ECO:0000313" key="2">
    <source>
        <dbReference type="EMBL" id="AEF94284.1"/>
    </source>
</evidence>
<gene>
    <name evidence="2" type="ordered locus">Desca_1428</name>
</gene>
<reference evidence="2 3" key="1">
    <citation type="submission" date="2011-05" db="EMBL/GenBank/DDBJ databases">
        <title>Complete sequence of Desulfotomaculum carboxydivorans CO-1-SRB.</title>
        <authorList>
            <consortium name="US DOE Joint Genome Institute"/>
            <person name="Lucas S."/>
            <person name="Han J."/>
            <person name="Lapidus A."/>
            <person name="Cheng J.-F."/>
            <person name="Goodwin L."/>
            <person name="Pitluck S."/>
            <person name="Peters L."/>
            <person name="Mikhailova N."/>
            <person name="Lu M."/>
            <person name="Han C."/>
            <person name="Tapia R."/>
            <person name="Land M."/>
            <person name="Hauser L."/>
            <person name="Kyrpides N."/>
            <person name="Ivanova N."/>
            <person name="Pagani I."/>
            <person name="Stams A."/>
            <person name="Plugge C."/>
            <person name="Muyzer G."/>
            <person name="Kuever J."/>
            <person name="Parshina S."/>
            <person name="Ivanova A."/>
            <person name="Nazina T."/>
            <person name="Woyke T."/>
        </authorList>
    </citation>
    <scope>NUCLEOTIDE SEQUENCE [LARGE SCALE GENOMIC DNA]</scope>
    <source>
        <strain evidence="3">DSM 14880 / VKM B-2319 / CO-1-SRB</strain>
    </source>
</reference>
<dbReference type="InterPro" id="IPR013446">
    <property type="entry name" value="G1P_cyt_trans-like"/>
</dbReference>
<dbReference type="HOGENOM" id="CLU_029499_10_0_9"/>
<dbReference type="PANTHER" id="PTHR47183:SF3">
    <property type="entry name" value="TRANSFERASE"/>
    <property type="match status" value="1"/>
</dbReference>
<dbReference type="KEGG" id="dca:Desca_1428"/>
<dbReference type="InterPro" id="IPR046981">
    <property type="entry name" value="G1P_cyt_trans"/>
</dbReference>
<dbReference type="GO" id="GO:0047343">
    <property type="term" value="F:glucose-1-phosphate cytidylyltransferase activity"/>
    <property type="evidence" value="ECO:0007669"/>
    <property type="project" value="UniProtKB-EC"/>
</dbReference>
<proteinExistence type="predicted"/>
<dbReference type="AlphaFoldDB" id="F6B5W5"/>
<evidence type="ECO:0000313" key="3">
    <source>
        <dbReference type="Proteomes" id="UP000009226"/>
    </source>
</evidence>
<dbReference type="NCBIfam" id="TIGR02623">
    <property type="entry name" value="G1P_cyt_trans"/>
    <property type="match status" value="1"/>
</dbReference>
<dbReference type="EMBL" id="CP002736">
    <property type="protein sequence ID" value="AEF94284.1"/>
    <property type="molecule type" value="Genomic_DNA"/>
</dbReference>
<dbReference type="RefSeq" id="WP_013810182.1">
    <property type="nucleotide sequence ID" value="NC_015565.1"/>
</dbReference>
<sequence length="261" mass="30486">MKVVLLCGGKGTRLKEETAFRPKPLVSVGEKPILWHIMKLYAHFGYKDFVLCLGYLGEMIKQYFLNYELMNSDLTLSFTPERKIEIHKKPQLDWQIIMADTGIEAMTGCRLKRIEPYIGTDSDFMVTYGDGLTDVDISKLVAFHKSHGCLATVTGVRPLSRFGELDVQGDIVKEFSEKSQVTRGWINGGFFVFRREFFNYLTDDNNCILEREPLERLARDGQLKIYKHRGFWQCMDTYRDMEQLNKLWREGNAPWEVWRNE</sequence>
<dbReference type="InterPro" id="IPR005835">
    <property type="entry name" value="NTP_transferase_dom"/>
</dbReference>
<evidence type="ECO:0000259" key="1">
    <source>
        <dbReference type="Pfam" id="PF00483"/>
    </source>
</evidence>
<dbReference type="CDD" id="cd02524">
    <property type="entry name" value="G1P_cytidylyltransferase"/>
    <property type="match status" value="1"/>
</dbReference>
<dbReference type="Gene3D" id="3.90.550.10">
    <property type="entry name" value="Spore Coat Polysaccharide Biosynthesis Protein SpsA, Chain A"/>
    <property type="match status" value="1"/>
</dbReference>